<proteinExistence type="predicted"/>
<dbReference type="OrthoDB" id="5086119at2759"/>
<accession>A0A9P8WCH6</accession>
<keyword evidence="2" id="KW-1185">Reference proteome</keyword>
<sequence>MCHQLKTTMACGHSFVTTHTDACSHCSTPCSTPEMRYQFIYDTCAKCDPEARRRRVKQEYDFRHQELMKMYMAAKKTGDRDAMTYAEDMMMENTLMTREKNFEVGLVQSDPDVMFQSSWDDYRK</sequence>
<dbReference type="Proteomes" id="UP000777438">
    <property type="component" value="Unassembled WGS sequence"/>
</dbReference>
<evidence type="ECO:0000313" key="2">
    <source>
        <dbReference type="Proteomes" id="UP000777438"/>
    </source>
</evidence>
<gene>
    <name evidence="1" type="ORF">B0T10DRAFT_477653</name>
</gene>
<comment type="caution">
    <text evidence="1">The sequence shown here is derived from an EMBL/GenBank/DDBJ whole genome shotgun (WGS) entry which is preliminary data.</text>
</comment>
<protein>
    <submittedName>
        <fullName evidence="1">Uncharacterized protein</fullName>
    </submittedName>
</protein>
<dbReference type="AlphaFoldDB" id="A0A9P8WCH6"/>
<organism evidence="1 2">
    <name type="scientific">Thelonectria olida</name>
    <dbReference type="NCBI Taxonomy" id="1576542"/>
    <lineage>
        <taxon>Eukaryota</taxon>
        <taxon>Fungi</taxon>
        <taxon>Dikarya</taxon>
        <taxon>Ascomycota</taxon>
        <taxon>Pezizomycotina</taxon>
        <taxon>Sordariomycetes</taxon>
        <taxon>Hypocreomycetidae</taxon>
        <taxon>Hypocreales</taxon>
        <taxon>Nectriaceae</taxon>
        <taxon>Thelonectria</taxon>
    </lineage>
</organism>
<evidence type="ECO:0000313" key="1">
    <source>
        <dbReference type="EMBL" id="KAH6895324.1"/>
    </source>
</evidence>
<reference evidence="1 2" key="1">
    <citation type="journal article" date="2021" name="Nat. Commun.">
        <title>Genetic determinants of endophytism in the Arabidopsis root mycobiome.</title>
        <authorList>
            <person name="Mesny F."/>
            <person name="Miyauchi S."/>
            <person name="Thiergart T."/>
            <person name="Pickel B."/>
            <person name="Atanasova L."/>
            <person name="Karlsson M."/>
            <person name="Huettel B."/>
            <person name="Barry K.W."/>
            <person name="Haridas S."/>
            <person name="Chen C."/>
            <person name="Bauer D."/>
            <person name="Andreopoulos W."/>
            <person name="Pangilinan J."/>
            <person name="LaButti K."/>
            <person name="Riley R."/>
            <person name="Lipzen A."/>
            <person name="Clum A."/>
            <person name="Drula E."/>
            <person name="Henrissat B."/>
            <person name="Kohler A."/>
            <person name="Grigoriev I.V."/>
            <person name="Martin F.M."/>
            <person name="Hacquard S."/>
        </authorList>
    </citation>
    <scope>NUCLEOTIDE SEQUENCE [LARGE SCALE GENOMIC DNA]</scope>
    <source>
        <strain evidence="1 2">MPI-CAGE-CH-0241</strain>
    </source>
</reference>
<dbReference type="EMBL" id="JAGPYM010000004">
    <property type="protein sequence ID" value="KAH6895324.1"/>
    <property type="molecule type" value="Genomic_DNA"/>
</dbReference>
<name>A0A9P8WCH6_9HYPO</name>